<dbReference type="OrthoDB" id="3437016at2759"/>
<feature type="domain" description="Major facilitator superfamily (MFS) profile" evidence="8">
    <location>
        <begin position="39"/>
        <end position="527"/>
    </location>
</feature>
<dbReference type="Pfam" id="PF07690">
    <property type="entry name" value="MFS_1"/>
    <property type="match status" value="1"/>
</dbReference>
<feature type="region of interest" description="Disordered" evidence="6">
    <location>
        <begin position="1"/>
        <end position="29"/>
    </location>
</feature>
<dbReference type="InterPro" id="IPR020846">
    <property type="entry name" value="MFS_dom"/>
</dbReference>
<comment type="subcellular location">
    <subcellularLocation>
        <location evidence="1">Endomembrane system</location>
        <topology evidence="1">Multi-pass membrane protein</topology>
    </subcellularLocation>
</comment>
<keyword evidence="4 7" id="KW-1133">Transmembrane helix</keyword>
<dbReference type="STRING" id="930990.A0A067MWI0"/>
<protein>
    <recommendedName>
        <fullName evidence="8">Major facilitator superfamily (MFS) profile domain-containing protein</fullName>
    </recommendedName>
</protein>
<feature type="transmembrane region" description="Helical" evidence="7">
    <location>
        <begin position="337"/>
        <end position="358"/>
    </location>
</feature>
<dbReference type="AlphaFoldDB" id="A0A067MWI0"/>
<keyword evidence="10" id="KW-1185">Reference proteome</keyword>
<feature type="transmembrane region" description="Helical" evidence="7">
    <location>
        <begin position="365"/>
        <end position="384"/>
    </location>
</feature>
<feature type="transmembrane region" description="Helical" evidence="7">
    <location>
        <begin position="194"/>
        <end position="214"/>
    </location>
</feature>
<dbReference type="PROSITE" id="PS50850">
    <property type="entry name" value="MFS"/>
    <property type="match status" value="1"/>
</dbReference>
<dbReference type="PANTHER" id="PTHR23501:SF191">
    <property type="entry name" value="VACUOLAR BASIC AMINO ACID TRANSPORTER 4"/>
    <property type="match status" value="1"/>
</dbReference>
<gene>
    <name evidence="9" type="ORF">BOTBODRAFT_126929</name>
</gene>
<dbReference type="Proteomes" id="UP000027195">
    <property type="component" value="Unassembled WGS sequence"/>
</dbReference>
<feature type="transmembrane region" description="Helical" evidence="7">
    <location>
        <begin position="127"/>
        <end position="149"/>
    </location>
</feature>
<dbReference type="InterPro" id="IPR036259">
    <property type="entry name" value="MFS_trans_sf"/>
</dbReference>
<evidence type="ECO:0000259" key="8">
    <source>
        <dbReference type="PROSITE" id="PS50850"/>
    </source>
</evidence>
<keyword evidence="5 7" id="KW-0472">Membrane</keyword>
<feature type="compositionally biased region" description="Basic residues" evidence="6">
    <location>
        <begin position="560"/>
        <end position="569"/>
    </location>
</feature>
<feature type="transmembrane region" description="Helical" evidence="7">
    <location>
        <begin position="504"/>
        <end position="523"/>
    </location>
</feature>
<feature type="transmembrane region" description="Helical" evidence="7">
    <location>
        <begin position="39"/>
        <end position="61"/>
    </location>
</feature>
<reference evidence="10" key="1">
    <citation type="journal article" date="2014" name="Proc. Natl. Acad. Sci. U.S.A.">
        <title>Extensive sampling of basidiomycete genomes demonstrates inadequacy of the white-rot/brown-rot paradigm for wood decay fungi.</title>
        <authorList>
            <person name="Riley R."/>
            <person name="Salamov A.A."/>
            <person name="Brown D.W."/>
            <person name="Nagy L.G."/>
            <person name="Floudas D."/>
            <person name="Held B.W."/>
            <person name="Levasseur A."/>
            <person name="Lombard V."/>
            <person name="Morin E."/>
            <person name="Otillar R."/>
            <person name="Lindquist E.A."/>
            <person name="Sun H."/>
            <person name="LaButti K.M."/>
            <person name="Schmutz J."/>
            <person name="Jabbour D."/>
            <person name="Luo H."/>
            <person name="Baker S.E."/>
            <person name="Pisabarro A.G."/>
            <person name="Walton J.D."/>
            <person name="Blanchette R.A."/>
            <person name="Henrissat B."/>
            <person name="Martin F."/>
            <person name="Cullen D."/>
            <person name="Hibbett D.S."/>
            <person name="Grigoriev I.V."/>
        </authorList>
    </citation>
    <scope>NUCLEOTIDE SEQUENCE [LARGE SCALE GENOMIC DNA]</scope>
    <source>
        <strain evidence="10">FD-172 SS1</strain>
    </source>
</reference>
<dbReference type="HOGENOM" id="CLU_000960_22_3_1"/>
<evidence type="ECO:0000313" key="9">
    <source>
        <dbReference type="EMBL" id="KDQ19065.1"/>
    </source>
</evidence>
<accession>A0A067MWI0</accession>
<feature type="transmembrane region" description="Helical" evidence="7">
    <location>
        <begin position="302"/>
        <end position="325"/>
    </location>
</feature>
<feature type="compositionally biased region" description="Acidic residues" evidence="6">
    <location>
        <begin position="577"/>
        <end position="589"/>
    </location>
</feature>
<dbReference type="GO" id="GO:0000329">
    <property type="term" value="C:fungal-type vacuole membrane"/>
    <property type="evidence" value="ECO:0007669"/>
    <property type="project" value="TreeGrafter"/>
</dbReference>
<feature type="transmembrane region" description="Helical" evidence="7">
    <location>
        <begin position="161"/>
        <end position="182"/>
    </location>
</feature>
<feature type="transmembrane region" description="Helical" evidence="7">
    <location>
        <begin position="226"/>
        <end position="251"/>
    </location>
</feature>
<evidence type="ECO:0000256" key="2">
    <source>
        <dbReference type="ARBA" id="ARBA00022448"/>
    </source>
</evidence>
<evidence type="ECO:0000256" key="4">
    <source>
        <dbReference type="ARBA" id="ARBA00022989"/>
    </source>
</evidence>
<evidence type="ECO:0000256" key="3">
    <source>
        <dbReference type="ARBA" id="ARBA00022692"/>
    </source>
</evidence>
<dbReference type="GO" id="GO:0005886">
    <property type="term" value="C:plasma membrane"/>
    <property type="evidence" value="ECO:0007669"/>
    <property type="project" value="TreeGrafter"/>
</dbReference>
<dbReference type="EMBL" id="KL198020">
    <property type="protein sequence ID" value="KDQ19065.1"/>
    <property type="molecule type" value="Genomic_DNA"/>
</dbReference>
<dbReference type="InParanoid" id="A0A067MWI0"/>
<organism evidence="9 10">
    <name type="scientific">Botryobasidium botryosum (strain FD-172 SS1)</name>
    <dbReference type="NCBI Taxonomy" id="930990"/>
    <lineage>
        <taxon>Eukaryota</taxon>
        <taxon>Fungi</taxon>
        <taxon>Dikarya</taxon>
        <taxon>Basidiomycota</taxon>
        <taxon>Agaricomycotina</taxon>
        <taxon>Agaricomycetes</taxon>
        <taxon>Cantharellales</taxon>
        <taxon>Botryobasidiaceae</taxon>
        <taxon>Botryobasidium</taxon>
    </lineage>
</organism>
<evidence type="ECO:0000256" key="1">
    <source>
        <dbReference type="ARBA" id="ARBA00004127"/>
    </source>
</evidence>
<dbReference type="InterPro" id="IPR011701">
    <property type="entry name" value="MFS"/>
</dbReference>
<proteinExistence type="predicted"/>
<evidence type="ECO:0000256" key="6">
    <source>
        <dbReference type="SAM" id="MobiDB-lite"/>
    </source>
</evidence>
<feature type="transmembrane region" description="Helical" evidence="7">
    <location>
        <begin position="73"/>
        <end position="92"/>
    </location>
</feature>
<keyword evidence="3 7" id="KW-0812">Transmembrane</keyword>
<keyword evidence="2" id="KW-0813">Transport</keyword>
<evidence type="ECO:0000313" key="10">
    <source>
        <dbReference type="Proteomes" id="UP000027195"/>
    </source>
</evidence>
<evidence type="ECO:0000256" key="5">
    <source>
        <dbReference type="ARBA" id="ARBA00023136"/>
    </source>
</evidence>
<sequence>MTLQDPAIDERQPLLAPKAPPRPSPPGPLELTRRQRFSILAGTWSGQFLGALNTTLVATLLSSISSDFQKANQASWLGTSYLLATCTFSHLYGRLSNVLGRRGAAQLALSLTALGTLGCGLSPNMNVLIACRFLAGMGGSGLFTVSNIVTSDMYSLRDRSLTQGIASLFLGVGLGGGGPFGGLMADTWGWRSAFLVQLPLYVISFTLITLNLNYVTPGKGRSAKEVLGRIDFGGCFTLFVFVGSLLVFLSLHYNEDYPWGNPLVIASLIVAGTFFLLFLAVEFRLAREPVLAPQLLGQRIPTLVGISNMLVAFSNFSVTYSYPLWFQTVQLSSTATAGLHLLPNSVSMSLGSLFAGWVMHRTGKYRALSVIFGILPTIAALNIGGLREDSSAFAQWFYIIPLGFGNAVVLQTTLIALFASVDQPSVAVATGFGQLFRSVGQLMGVAGSSAIFQTLLGMELRKRIQGVDSEDIIRRIRHSSRLVASLPPDLQRAARDSYGASLKVVFYVAAVTMFTAFLVRLGIPEMSIDREPSQPATPDSSEDPGPIQEITAIPGSPTKSKSKSKKPRRLSTYESDSGFDPEEFEGPRK</sequence>
<dbReference type="PANTHER" id="PTHR23501">
    <property type="entry name" value="MAJOR FACILITATOR SUPERFAMILY"/>
    <property type="match status" value="1"/>
</dbReference>
<feature type="transmembrane region" description="Helical" evidence="7">
    <location>
        <begin position="396"/>
        <end position="418"/>
    </location>
</feature>
<feature type="compositionally biased region" description="Pro residues" evidence="6">
    <location>
        <begin position="18"/>
        <end position="28"/>
    </location>
</feature>
<dbReference type="Gene3D" id="1.20.1250.20">
    <property type="entry name" value="MFS general substrate transporter like domains"/>
    <property type="match status" value="2"/>
</dbReference>
<dbReference type="FunCoup" id="A0A067MWI0">
    <property type="interactions" value="22"/>
</dbReference>
<feature type="transmembrane region" description="Helical" evidence="7">
    <location>
        <begin position="263"/>
        <end position="281"/>
    </location>
</feature>
<dbReference type="GO" id="GO:0012505">
    <property type="term" value="C:endomembrane system"/>
    <property type="evidence" value="ECO:0007669"/>
    <property type="project" value="UniProtKB-SubCell"/>
</dbReference>
<dbReference type="SUPFAM" id="SSF103473">
    <property type="entry name" value="MFS general substrate transporter"/>
    <property type="match status" value="2"/>
</dbReference>
<evidence type="ECO:0000256" key="7">
    <source>
        <dbReference type="SAM" id="Phobius"/>
    </source>
</evidence>
<name>A0A067MWI0_BOTB1</name>
<feature type="transmembrane region" description="Helical" evidence="7">
    <location>
        <begin position="104"/>
        <end position="121"/>
    </location>
</feature>
<dbReference type="GO" id="GO:0015174">
    <property type="term" value="F:basic amino acid transmembrane transporter activity"/>
    <property type="evidence" value="ECO:0007669"/>
    <property type="project" value="TreeGrafter"/>
</dbReference>
<feature type="region of interest" description="Disordered" evidence="6">
    <location>
        <begin position="529"/>
        <end position="589"/>
    </location>
</feature>